<evidence type="ECO:0000256" key="1">
    <source>
        <dbReference type="SAM" id="Coils"/>
    </source>
</evidence>
<evidence type="ECO:0000256" key="2">
    <source>
        <dbReference type="SAM" id="Phobius"/>
    </source>
</evidence>
<dbReference type="OrthoDB" id="713774at2"/>
<evidence type="ECO:0000313" key="5">
    <source>
        <dbReference type="Proteomes" id="UP000199643"/>
    </source>
</evidence>
<dbReference type="Proteomes" id="UP000199643">
    <property type="component" value="Unassembled WGS sequence"/>
</dbReference>
<keyword evidence="2" id="KW-0812">Transmembrane</keyword>
<feature type="transmembrane region" description="Helical" evidence="2">
    <location>
        <begin position="141"/>
        <end position="160"/>
    </location>
</feature>
<reference evidence="5" key="1">
    <citation type="submission" date="2016-10" db="EMBL/GenBank/DDBJ databases">
        <authorList>
            <person name="Varghese N."/>
            <person name="Submissions S."/>
        </authorList>
    </citation>
    <scope>NUCLEOTIDE SEQUENCE [LARGE SCALE GENOMIC DNA]</scope>
    <source>
        <strain evidence="5">DSM 17933</strain>
    </source>
</reference>
<sequence>MKKYVYLFSVILFSFKAFAQQDSAAYAAQRVKVNAMLQERSAKFGQYDESLTQRSGIFGWQTKKDIKNSNEILRQVVLTDNNIFKELKILMDYKDLQNQQKVAVADHSQERIEAYMTTIKKLQDQNAQLKEDLDRKNKGSLSTYIIAFLILIIAGGFYFFNKKINQYKRYEKSTV</sequence>
<keyword evidence="2" id="KW-0472">Membrane</keyword>
<feature type="chain" id="PRO_5011701144" evidence="3">
    <location>
        <begin position="20"/>
        <end position="175"/>
    </location>
</feature>
<feature type="coiled-coil region" evidence="1">
    <location>
        <begin position="105"/>
        <end position="139"/>
    </location>
</feature>
<name>A0A1G7N857_9SPHI</name>
<evidence type="ECO:0000256" key="3">
    <source>
        <dbReference type="SAM" id="SignalP"/>
    </source>
</evidence>
<keyword evidence="2" id="KW-1133">Transmembrane helix</keyword>
<evidence type="ECO:0000313" key="4">
    <source>
        <dbReference type="EMBL" id="SDF70131.1"/>
    </source>
</evidence>
<feature type="signal peptide" evidence="3">
    <location>
        <begin position="1"/>
        <end position="19"/>
    </location>
</feature>
<dbReference type="RefSeq" id="WP_090496221.1">
    <property type="nucleotide sequence ID" value="NZ_FNCH01000001.1"/>
</dbReference>
<dbReference type="EMBL" id="FNCH01000001">
    <property type="protein sequence ID" value="SDF70131.1"/>
    <property type="molecule type" value="Genomic_DNA"/>
</dbReference>
<keyword evidence="3" id="KW-0732">Signal</keyword>
<accession>A0A1G7N857</accession>
<keyword evidence="5" id="KW-1185">Reference proteome</keyword>
<dbReference type="AlphaFoldDB" id="A0A1G7N857"/>
<keyword evidence="1" id="KW-0175">Coiled coil</keyword>
<proteinExistence type="predicted"/>
<organism evidence="4 5">
    <name type="scientific">Pedobacter terrae</name>
    <dbReference type="NCBI Taxonomy" id="405671"/>
    <lineage>
        <taxon>Bacteria</taxon>
        <taxon>Pseudomonadati</taxon>
        <taxon>Bacteroidota</taxon>
        <taxon>Sphingobacteriia</taxon>
        <taxon>Sphingobacteriales</taxon>
        <taxon>Sphingobacteriaceae</taxon>
        <taxon>Pedobacter</taxon>
    </lineage>
</organism>
<gene>
    <name evidence="4" type="ORF">SAMN05421827_101247</name>
</gene>
<dbReference type="STRING" id="405671.SAMN05421827_101247"/>
<protein>
    <submittedName>
        <fullName evidence="4">Uncharacterized protein</fullName>
    </submittedName>
</protein>